<accession>A0A067PNW6</accession>
<evidence type="ECO:0000256" key="1">
    <source>
        <dbReference type="SAM" id="MobiDB-lite"/>
    </source>
</evidence>
<dbReference type="InterPro" id="IPR036397">
    <property type="entry name" value="RNaseH_sf"/>
</dbReference>
<protein>
    <recommendedName>
        <fullName evidence="5">Integrase catalytic domain-containing protein</fullName>
    </recommendedName>
</protein>
<evidence type="ECO:0000313" key="4">
    <source>
        <dbReference type="Proteomes" id="UP000027265"/>
    </source>
</evidence>
<organism evidence="3 4">
    <name type="scientific">Jaapia argillacea MUCL 33604</name>
    <dbReference type="NCBI Taxonomy" id="933084"/>
    <lineage>
        <taxon>Eukaryota</taxon>
        <taxon>Fungi</taxon>
        <taxon>Dikarya</taxon>
        <taxon>Basidiomycota</taxon>
        <taxon>Agaricomycotina</taxon>
        <taxon>Agaricomycetes</taxon>
        <taxon>Agaricomycetidae</taxon>
        <taxon>Jaapiales</taxon>
        <taxon>Jaapiaceae</taxon>
        <taxon>Jaapia</taxon>
    </lineage>
</organism>
<dbReference type="PANTHER" id="PTHR37984:SF5">
    <property type="entry name" value="PROTEIN NYNRIN-LIKE"/>
    <property type="match status" value="1"/>
</dbReference>
<feature type="region of interest" description="Disordered" evidence="1">
    <location>
        <begin position="323"/>
        <end position="357"/>
    </location>
</feature>
<evidence type="ECO:0000256" key="2">
    <source>
        <dbReference type="SAM" id="SignalP"/>
    </source>
</evidence>
<dbReference type="EMBL" id="KL197722">
    <property type="protein sequence ID" value="KDQ56493.1"/>
    <property type="molecule type" value="Genomic_DNA"/>
</dbReference>
<dbReference type="HOGENOM" id="CLU_776257_0_0_1"/>
<gene>
    <name evidence="3" type="ORF">JAAARDRAFT_195123</name>
</gene>
<dbReference type="PANTHER" id="PTHR37984">
    <property type="entry name" value="PROTEIN CBG26694"/>
    <property type="match status" value="1"/>
</dbReference>
<sequence length="357" mass="40117">MQPNTTINRWIAGILLFDFKLVHVPGMKHGAADGLSRRARAPEDEDKEEDFEAWIDSANGFTILMCNRDLPPLRDILPIPFPSSKTFMYAPINSNPLVLALSENSKEIPHTDKAQKGPFVVELDFLAAKYGVRHIRISAYNSQANRIVETKHFDIREAIMKAADGDKSKWPSVVDSVFWAKRVTIQKSTGYSPFYLAHGVEPILLFDLAEATYMLLDIEETLSMTDLITLRARQLQKREEDLASDYDFKLGSLVLVRNTGIEKDLNRKTKPQYLGPMKVVERRRGSAYIVVEMDGSISKLPVAAFQIIPYRLHFISSSISSSALGHDATRDSEQEVMRHDSDSDDSEGPDDQIGSEG</sequence>
<evidence type="ECO:0000313" key="3">
    <source>
        <dbReference type="EMBL" id="KDQ56493.1"/>
    </source>
</evidence>
<dbReference type="InParanoid" id="A0A067PNW6"/>
<reference evidence="4" key="1">
    <citation type="journal article" date="2014" name="Proc. Natl. Acad. Sci. U.S.A.">
        <title>Extensive sampling of basidiomycete genomes demonstrates inadequacy of the white-rot/brown-rot paradigm for wood decay fungi.</title>
        <authorList>
            <person name="Riley R."/>
            <person name="Salamov A.A."/>
            <person name="Brown D.W."/>
            <person name="Nagy L.G."/>
            <person name="Floudas D."/>
            <person name="Held B.W."/>
            <person name="Levasseur A."/>
            <person name="Lombard V."/>
            <person name="Morin E."/>
            <person name="Otillar R."/>
            <person name="Lindquist E.A."/>
            <person name="Sun H."/>
            <person name="LaButti K.M."/>
            <person name="Schmutz J."/>
            <person name="Jabbour D."/>
            <person name="Luo H."/>
            <person name="Baker S.E."/>
            <person name="Pisabarro A.G."/>
            <person name="Walton J.D."/>
            <person name="Blanchette R.A."/>
            <person name="Henrissat B."/>
            <person name="Martin F."/>
            <person name="Cullen D."/>
            <person name="Hibbett D.S."/>
            <person name="Grigoriev I.V."/>
        </authorList>
    </citation>
    <scope>NUCLEOTIDE SEQUENCE [LARGE SCALE GENOMIC DNA]</scope>
    <source>
        <strain evidence="4">MUCL 33604</strain>
    </source>
</reference>
<dbReference type="STRING" id="933084.A0A067PNW6"/>
<dbReference type="GO" id="GO:0003676">
    <property type="term" value="F:nucleic acid binding"/>
    <property type="evidence" value="ECO:0007669"/>
    <property type="project" value="InterPro"/>
</dbReference>
<dbReference type="SUPFAM" id="SSF53098">
    <property type="entry name" value="Ribonuclease H-like"/>
    <property type="match status" value="1"/>
</dbReference>
<dbReference type="AlphaFoldDB" id="A0A067PNW6"/>
<dbReference type="Proteomes" id="UP000027265">
    <property type="component" value="Unassembled WGS sequence"/>
</dbReference>
<keyword evidence="2" id="KW-0732">Signal</keyword>
<feature type="compositionally biased region" description="Basic and acidic residues" evidence="1">
    <location>
        <begin position="327"/>
        <end position="341"/>
    </location>
</feature>
<name>A0A067PNW6_9AGAM</name>
<keyword evidence="4" id="KW-1185">Reference proteome</keyword>
<dbReference type="Gene3D" id="3.30.420.10">
    <property type="entry name" value="Ribonuclease H-like superfamily/Ribonuclease H"/>
    <property type="match status" value="1"/>
</dbReference>
<feature type="signal peptide" evidence="2">
    <location>
        <begin position="1"/>
        <end position="26"/>
    </location>
</feature>
<dbReference type="InterPro" id="IPR012337">
    <property type="entry name" value="RNaseH-like_sf"/>
</dbReference>
<dbReference type="InterPro" id="IPR050951">
    <property type="entry name" value="Retrovirus_Pol_polyprotein"/>
</dbReference>
<evidence type="ECO:0008006" key="5">
    <source>
        <dbReference type="Google" id="ProtNLM"/>
    </source>
</evidence>
<proteinExistence type="predicted"/>
<feature type="chain" id="PRO_5001643296" description="Integrase catalytic domain-containing protein" evidence="2">
    <location>
        <begin position="27"/>
        <end position="357"/>
    </location>
</feature>
<dbReference type="OrthoDB" id="444848at2759"/>